<protein>
    <recommendedName>
        <fullName evidence="1">DUF7282 domain-containing protein</fullName>
    </recommendedName>
</protein>
<organism evidence="2 3">
    <name type="scientific">Notoacmeibacter marinus</name>
    <dbReference type="NCBI Taxonomy" id="1876515"/>
    <lineage>
        <taxon>Bacteria</taxon>
        <taxon>Pseudomonadati</taxon>
        <taxon>Pseudomonadota</taxon>
        <taxon>Alphaproteobacteria</taxon>
        <taxon>Hyphomicrobiales</taxon>
        <taxon>Notoacmeibacteraceae</taxon>
        <taxon>Notoacmeibacter</taxon>
    </lineage>
</organism>
<reference evidence="3" key="1">
    <citation type="journal article" date="2017" name="Int. J. Syst. Evol. Microbiol.">
        <title>Notoacmeibacter marinus gen. nov., sp. nov., isolated from the gut of a limpet and proposal of Notoacmeibacteraceae fam. nov. in the order Rhizobiales of the class Alphaproteobacteria.</title>
        <authorList>
            <person name="Huang Z."/>
            <person name="Guo F."/>
            <person name="Lai Q."/>
        </authorList>
    </citation>
    <scope>NUCLEOTIDE SEQUENCE [LARGE SCALE GENOMIC DNA]</scope>
    <source>
        <strain evidence="3">XMTR2A4</strain>
    </source>
</reference>
<dbReference type="Proteomes" id="UP000215405">
    <property type="component" value="Unassembled WGS sequence"/>
</dbReference>
<gene>
    <name evidence="2" type="ORF">B7H23_10585</name>
</gene>
<comment type="caution">
    <text evidence="2">The sequence shown here is derived from an EMBL/GenBank/DDBJ whole genome shotgun (WGS) entry which is preliminary data.</text>
</comment>
<sequence length="172" mass="17967">MAMEQETPAVRSLPDDDRAMIMRSLRLLEDDMNKLILTTAAAFALGVSGAYAQDNNDNDQASSAAMIGVDNAKVEDGKITGISVNTDTAGYLVVHDDAEGAAPANLGHIAVQPGSTDDLSIELTGTPGPGLSLMLHDETNDNTTYDFGPGSTDVDTPTMRNGEPVVKAIDGM</sequence>
<dbReference type="AlphaFoldDB" id="A0A231UXF9"/>
<evidence type="ECO:0000313" key="2">
    <source>
        <dbReference type="EMBL" id="OXT00547.1"/>
    </source>
</evidence>
<feature type="domain" description="DUF7282" evidence="1">
    <location>
        <begin position="65"/>
        <end position="167"/>
    </location>
</feature>
<dbReference type="Pfam" id="PF23951">
    <property type="entry name" value="DUF7282"/>
    <property type="match status" value="1"/>
</dbReference>
<keyword evidence="3" id="KW-1185">Reference proteome</keyword>
<accession>A0A231UXF9</accession>
<proteinExistence type="predicted"/>
<dbReference type="InterPro" id="IPR055706">
    <property type="entry name" value="Slg1/2_DUF7282"/>
</dbReference>
<evidence type="ECO:0000259" key="1">
    <source>
        <dbReference type="Pfam" id="PF23951"/>
    </source>
</evidence>
<name>A0A231UXF9_9HYPH</name>
<dbReference type="EMBL" id="NBYO01000002">
    <property type="protein sequence ID" value="OXT00547.1"/>
    <property type="molecule type" value="Genomic_DNA"/>
</dbReference>
<evidence type="ECO:0000313" key="3">
    <source>
        <dbReference type="Proteomes" id="UP000215405"/>
    </source>
</evidence>